<gene>
    <name evidence="3" type="ORF">MHIP_00860</name>
</gene>
<dbReference type="AlphaFoldDB" id="A0A7I9ZFK9"/>
<comment type="caution">
    <text evidence="3">The sequence shown here is derived from an EMBL/GenBank/DDBJ whole genome shotgun (WGS) entry which is preliminary data.</text>
</comment>
<dbReference type="Gene3D" id="3.30.70.1230">
    <property type="entry name" value="Nucleotide cyclase"/>
    <property type="match status" value="1"/>
</dbReference>
<feature type="compositionally biased region" description="Low complexity" evidence="1">
    <location>
        <begin position="10"/>
        <end position="23"/>
    </location>
</feature>
<evidence type="ECO:0000313" key="3">
    <source>
        <dbReference type="EMBL" id="GFG99602.1"/>
    </source>
</evidence>
<keyword evidence="4" id="KW-1185">Reference proteome</keyword>
<dbReference type="CDD" id="cd07302">
    <property type="entry name" value="CHD"/>
    <property type="match status" value="1"/>
</dbReference>
<evidence type="ECO:0000256" key="1">
    <source>
        <dbReference type="SAM" id="MobiDB-lite"/>
    </source>
</evidence>
<dbReference type="PROSITE" id="PS50125">
    <property type="entry name" value="GUANYLATE_CYCLASE_2"/>
    <property type="match status" value="1"/>
</dbReference>
<dbReference type="GO" id="GO:0009190">
    <property type="term" value="P:cyclic nucleotide biosynthetic process"/>
    <property type="evidence" value="ECO:0007669"/>
    <property type="project" value="InterPro"/>
</dbReference>
<feature type="region of interest" description="Disordered" evidence="1">
    <location>
        <begin position="10"/>
        <end position="33"/>
    </location>
</feature>
<dbReference type="GO" id="GO:0035556">
    <property type="term" value="P:intracellular signal transduction"/>
    <property type="evidence" value="ECO:0007669"/>
    <property type="project" value="InterPro"/>
</dbReference>
<dbReference type="Pfam" id="PF00211">
    <property type="entry name" value="Guanylate_cyc"/>
    <property type="match status" value="1"/>
</dbReference>
<feature type="domain" description="Guanylate cyclase" evidence="2">
    <location>
        <begin position="56"/>
        <end position="164"/>
    </location>
</feature>
<dbReference type="GO" id="GO:0004016">
    <property type="term" value="F:adenylate cyclase activity"/>
    <property type="evidence" value="ECO:0007669"/>
    <property type="project" value="UniProtKB-ARBA"/>
</dbReference>
<evidence type="ECO:0000259" key="2">
    <source>
        <dbReference type="PROSITE" id="PS50125"/>
    </source>
</evidence>
<dbReference type="SUPFAM" id="SSF55073">
    <property type="entry name" value="Nucleotide cyclase"/>
    <property type="match status" value="1"/>
</dbReference>
<proteinExistence type="predicted"/>
<dbReference type="EMBL" id="BLLB01000001">
    <property type="protein sequence ID" value="GFG99602.1"/>
    <property type="molecule type" value="Genomic_DNA"/>
</dbReference>
<evidence type="ECO:0000313" key="4">
    <source>
        <dbReference type="Proteomes" id="UP000465304"/>
    </source>
</evidence>
<dbReference type="Proteomes" id="UP000465304">
    <property type="component" value="Unassembled WGS sequence"/>
</dbReference>
<reference evidence="3 4" key="1">
    <citation type="journal article" date="2019" name="Emerg. Microbes Infect.">
        <title>Comprehensive subspecies identification of 175 nontuberculous mycobacteria species based on 7547 genomic profiles.</title>
        <authorList>
            <person name="Matsumoto Y."/>
            <person name="Kinjo T."/>
            <person name="Motooka D."/>
            <person name="Nabeya D."/>
            <person name="Jung N."/>
            <person name="Uechi K."/>
            <person name="Horii T."/>
            <person name="Iida T."/>
            <person name="Fujita J."/>
            <person name="Nakamura S."/>
        </authorList>
    </citation>
    <scope>NUCLEOTIDE SEQUENCE [LARGE SCALE GENOMIC DNA]</scope>
    <source>
        <strain evidence="3 4">JCM 30996</strain>
    </source>
</reference>
<protein>
    <recommendedName>
        <fullName evidence="2">Guanylate cyclase domain-containing protein</fullName>
    </recommendedName>
</protein>
<dbReference type="InterPro" id="IPR001054">
    <property type="entry name" value="A/G_cyclase"/>
</dbReference>
<dbReference type="InterPro" id="IPR029787">
    <property type="entry name" value="Nucleotide_cyclase"/>
</dbReference>
<organism evidence="3 4">
    <name type="scientific">Mycolicibacterium hippocampi</name>
    <dbReference type="NCBI Taxonomy" id="659824"/>
    <lineage>
        <taxon>Bacteria</taxon>
        <taxon>Bacillati</taxon>
        <taxon>Actinomycetota</taxon>
        <taxon>Actinomycetes</taxon>
        <taxon>Mycobacteriales</taxon>
        <taxon>Mycobacteriaceae</taxon>
        <taxon>Mycolicibacterium</taxon>
    </lineage>
</organism>
<accession>A0A7I9ZFK9</accession>
<name>A0A7I9ZFK9_9MYCO</name>
<sequence>MAMYRDLMKRATTPTTVTAPNRTGRPASPRTGTQLQAVTAKASAEPTLDHVDTNAAIVFVDMSGYTALTEIHGDHVAAQFAEDFAGMAGEALGPGDELIKTMGDAVMVASADAPAALAFLRRLGVAARRAEGFPMLRAGVSAGTVVRRRGDVFGTIVNAAARLAALAAPGRIVFGRDVAAAAADLGLPVEALGLVGIRNMANRMELFAVDIGEEHQQHVDPVCRLHVTAASAAITRSRGDRTYRFCSAACADRFDTLARSARDSSVAE</sequence>